<dbReference type="InterPro" id="IPR011459">
    <property type="entry name" value="DUF1565"/>
</dbReference>
<dbReference type="InterPro" id="IPR022441">
    <property type="entry name" value="Para_beta_helix_rpt-2"/>
</dbReference>
<dbReference type="EMBL" id="JBHFNQ010000251">
    <property type="protein sequence ID" value="MFB2881858.1"/>
    <property type="molecule type" value="Genomic_DNA"/>
</dbReference>
<dbReference type="InterPro" id="IPR051465">
    <property type="entry name" value="Cell_Envelope_Struct_Comp"/>
</dbReference>
<dbReference type="InterPro" id="IPR012334">
    <property type="entry name" value="Pectin_lyas_fold"/>
</dbReference>
<dbReference type="Gene3D" id="2.160.20.10">
    <property type="entry name" value="Single-stranded right-handed beta-helix, Pectin lyase-like"/>
    <property type="match status" value="1"/>
</dbReference>
<dbReference type="InterPro" id="IPR011050">
    <property type="entry name" value="Pectin_lyase_fold/virulence"/>
</dbReference>
<dbReference type="NCBIfam" id="TIGR03804">
    <property type="entry name" value="para_beta_helix"/>
    <property type="match status" value="4"/>
</dbReference>
<dbReference type="SMART" id="SM00710">
    <property type="entry name" value="PbH1"/>
    <property type="match status" value="5"/>
</dbReference>
<accession>A0ABV4XGC1</accession>
<comment type="caution">
    <text evidence="2">The sequence shown here is derived from an EMBL/GenBank/DDBJ whole genome shotgun (WGS) entry which is preliminary data.</text>
</comment>
<proteinExistence type="predicted"/>
<evidence type="ECO:0000313" key="2">
    <source>
        <dbReference type="EMBL" id="MFB2881858.1"/>
    </source>
</evidence>
<keyword evidence="3" id="KW-1185">Reference proteome</keyword>
<protein>
    <submittedName>
        <fullName evidence="2">DUF1565 domain-containing protein</fullName>
    </submittedName>
</protein>
<dbReference type="PANTHER" id="PTHR43308:SF5">
    <property type="entry name" value="S-LAYER PROTEIN _ PEPTIDOGLYCAN ENDO-BETA-N-ACETYLGLUCOSAMINIDASE"/>
    <property type="match status" value="1"/>
</dbReference>
<feature type="domain" description="SLH" evidence="1">
    <location>
        <begin position="430"/>
        <end position="487"/>
    </location>
</feature>
<feature type="domain" description="SLH" evidence="1">
    <location>
        <begin position="366"/>
        <end position="429"/>
    </location>
</feature>
<organism evidence="2 3">
    <name type="scientific">Floridaenema aerugineum BLCC-F46</name>
    <dbReference type="NCBI Taxonomy" id="3153654"/>
    <lineage>
        <taxon>Bacteria</taxon>
        <taxon>Bacillati</taxon>
        <taxon>Cyanobacteriota</taxon>
        <taxon>Cyanophyceae</taxon>
        <taxon>Oscillatoriophycideae</taxon>
        <taxon>Aerosakkonematales</taxon>
        <taxon>Aerosakkonemataceae</taxon>
        <taxon>Floridanema</taxon>
        <taxon>Floridanema aerugineum</taxon>
    </lineage>
</organism>
<dbReference type="RefSeq" id="WP_413274823.1">
    <property type="nucleotide sequence ID" value="NZ_JBHFNQ010000251.1"/>
</dbReference>
<evidence type="ECO:0000259" key="1">
    <source>
        <dbReference type="PROSITE" id="PS51272"/>
    </source>
</evidence>
<reference evidence="2 3" key="1">
    <citation type="submission" date="2024-09" db="EMBL/GenBank/DDBJ databases">
        <title>Floridaenema gen nov. (Aerosakkonemataceae, Aerosakkonematales ord. nov., Cyanobacteria) from benthic tropical and subtropical fresh waters, with the description of four new species.</title>
        <authorList>
            <person name="Moretto J.A."/>
            <person name="Berthold D.E."/>
            <person name="Lefler F.W."/>
            <person name="Huang I.-S."/>
            <person name="Laughinghouse H. IV."/>
        </authorList>
    </citation>
    <scope>NUCLEOTIDE SEQUENCE [LARGE SCALE GENOMIC DNA]</scope>
    <source>
        <strain evidence="2 3">BLCC-F46</strain>
    </source>
</reference>
<dbReference type="Pfam" id="PF00395">
    <property type="entry name" value="SLH"/>
    <property type="match status" value="3"/>
</dbReference>
<evidence type="ECO:0000313" key="3">
    <source>
        <dbReference type="Proteomes" id="UP001576774"/>
    </source>
</evidence>
<feature type="domain" description="SLH" evidence="1">
    <location>
        <begin position="488"/>
        <end position="552"/>
    </location>
</feature>
<dbReference type="InterPro" id="IPR006626">
    <property type="entry name" value="PbH1"/>
</dbReference>
<dbReference type="PANTHER" id="PTHR43308">
    <property type="entry name" value="OUTER MEMBRANE PROTEIN ALPHA-RELATED"/>
    <property type="match status" value="1"/>
</dbReference>
<dbReference type="PROSITE" id="PS51272">
    <property type="entry name" value="SLH"/>
    <property type="match status" value="3"/>
</dbReference>
<name>A0ABV4XGC1_9CYAN</name>
<gene>
    <name evidence="2" type="ORF">ACE1CC_33830</name>
</gene>
<dbReference type="Pfam" id="PF07602">
    <property type="entry name" value="DUF1565"/>
    <property type="match status" value="1"/>
</dbReference>
<dbReference type="InterPro" id="IPR001119">
    <property type="entry name" value="SLH_dom"/>
</dbReference>
<dbReference type="SUPFAM" id="SSF51126">
    <property type="entry name" value="Pectin lyase-like"/>
    <property type="match status" value="1"/>
</dbReference>
<sequence length="570" mass="60200">MGKHLATHIYQVTILNQNSPKSIQPAKTLKAGLAAFLLSASSGLILLPAWANSQLISQQTNQSPAPTAANIIYVNPQTGNDSAGAGNQAAPYRTITFALQQAQPGTVIQLAPGSYTAQTGEVFPLTVKRGVILRGNDSTRGQSIVILGGGKYLSPTFAGQNVTIVAESESEIRGVSVTNPLKRGTGVWVESGNPTIANNTFSDSKREGIFITGEANPKIENNLFTRNDGNGISVARAAKGQILRNQFQSTGFGIAIGGTSSPLIAENRILQNTDGVYINDSARPVLRNNLIQNNSRAGIVVTINAQPDLGTDTEPGNNIIRNNANVDLQNATSTVTILAIGNDINRSRISGRVNFVAATVKPPTGGNHAAFADIEGHWAKPYIEALAAKGILTGYEDGTFRPSEPVNRAQFAVIIQKAFAPAPQRPSMNFADVRSNFWAFPAIQAAYRGGYLSGEGSNFRPLQPITRVQALVALATGLKLPNANPTVLSFYKDAAQIPSYAAPAVAAATNQKLVVNYPEQSQLNPNQVVTRADLAAFVYQAMVNSGRAEAIASPYVVTISSNTPSEAGGQ</sequence>
<dbReference type="Proteomes" id="UP001576774">
    <property type="component" value="Unassembled WGS sequence"/>
</dbReference>